<organism evidence="2 3">
    <name type="scientific">Armillaria ostoyae</name>
    <name type="common">Armillaria root rot fungus</name>
    <dbReference type="NCBI Taxonomy" id="47428"/>
    <lineage>
        <taxon>Eukaryota</taxon>
        <taxon>Fungi</taxon>
        <taxon>Dikarya</taxon>
        <taxon>Basidiomycota</taxon>
        <taxon>Agaricomycotina</taxon>
        <taxon>Agaricomycetes</taxon>
        <taxon>Agaricomycetidae</taxon>
        <taxon>Agaricales</taxon>
        <taxon>Marasmiineae</taxon>
        <taxon>Physalacriaceae</taxon>
        <taxon>Armillaria</taxon>
    </lineage>
</organism>
<dbReference type="Proteomes" id="UP000219338">
    <property type="component" value="Unassembled WGS sequence"/>
</dbReference>
<feature type="chain" id="PRO_5012854595" description="VM domain-containing protein" evidence="1">
    <location>
        <begin position="17"/>
        <end position="162"/>
    </location>
</feature>
<gene>
    <name evidence="2" type="ORF">ARMOST_17926</name>
</gene>
<evidence type="ECO:0008006" key="4">
    <source>
        <dbReference type="Google" id="ProtNLM"/>
    </source>
</evidence>
<dbReference type="EMBL" id="FUEG01000024">
    <property type="protein sequence ID" value="SJL14469.1"/>
    <property type="molecule type" value="Genomic_DNA"/>
</dbReference>
<feature type="signal peptide" evidence="1">
    <location>
        <begin position="1"/>
        <end position="16"/>
    </location>
</feature>
<protein>
    <recommendedName>
        <fullName evidence="4">VM domain-containing protein</fullName>
    </recommendedName>
</protein>
<name>A0A284S0C7_ARMOS</name>
<keyword evidence="1" id="KW-0732">Signal</keyword>
<evidence type="ECO:0000313" key="3">
    <source>
        <dbReference type="Proteomes" id="UP000219338"/>
    </source>
</evidence>
<dbReference type="OrthoDB" id="10506532at2759"/>
<dbReference type="AlphaFoldDB" id="A0A284S0C7"/>
<proteinExistence type="predicted"/>
<evidence type="ECO:0000313" key="2">
    <source>
        <dbReference type="EMBL" id="SJL14469.1"/>
    </source>
</evidence>
<keyword evidence="3" id="KW-1185">Reference proteome</keyword>
<sequence>MFACISLLALPLLASAGVIPIFVPRNDIGQLYPVICPNAPPIPVITREDSFVITARQIPALPAPPAPPAIPAPPALPVLTGRQITLPAPPAPPVFPAPPAIPVIPLPGLPVLAGRQITLPALPAPPAFPAPLAIPVIPLPARLCMIAGRQVITDSPILPCEQ</sequence>
<accession>A0A284S0C7</accession>
<evidence type="ECO:0000256" key="1">
    <source>
        <dbReference type="SAM" id="SignalP"/>
    </source>
</evidence>
<reference evidence="3" key="1">
    <citation type="journal article" date="2017" name="Nat. Ecol. Evol.">
        <title>Genome expansion and lineage-specific genetic innovations in the forest pathogenic fungi Armillaria.</title>
        <authorList>
            <person name="Sipos G."/>
            <person name="Prasanna A.N."/>
            <person name="Walter M.C."/>
            <person name="O'Connor E."/>
            <person name="Balint B."/>
            <person name="Krizsan K."/>
            <person name="Kiss B."/>
            <person name="Hess J."/>
            <person name="Varga T."/>
            <person name="Slot J."/>
            <person name="Riley R."/>
            <person name="Boka B."/>
            <person name="Rigling D."/>
            <person name="Barry K."/>
            <person name="Lee J."/>
            <person name="Mihaltcheva S."/>
            <person name="LaButti K."/>
            <person name="Lipzen A."/>
            <person name="Waldron R."/>
            <person name="Moloney N.M."/>
            <person name="Sperisen C."/>
            <person name="Kredics L."/>
            <person name="Vagvoelgyi C."/>
            <person name="Patrignani A."/>
            <person name="Fitzpatrick D."/>
            <person name="Nagy I."/>
            <person name="Doyle S."/>
            <person name="Anderson J.B."/>
            <person name="Grigoriev I.V."/>
            <person name="Gueldener U."/>
            <person name="Muensterkoetter M."/>
            <person name="Nagy L.G."/>
        </authorList>
    </citation>
    <scope>NUCLEOTIDE SEQUENCE [LARGE SCALE GENOMIC DNA]</scope>
    <source>
        <strain evidence="3">C18/9</strain>
    </source>
</reference>